<accession>A0A2M6WT80</accession>
<feature type="domain" description="Nucleotidyl transferase" evidence="1">
    <location>
        <begin position="4"/>
        <end position="280"/>
    </location>
</feature>
<dbReference type="Pfam" id="PF00483">
    <property type="entry name" value="NTP_transferase"/>
    <property type="match status" value="1"/>
</dbReference>
<dbReference type="SUPFAM" id="SSF159283">
    <property type="entry name" value="Guanosine diphospho-D-mannose pyrophosphorylase/mannose-6-phosphate isomerase linker domain"/>
    <property type="match status" value="1"/>
</dbReference>
<proteinExistence type="predicted"/>
<dbReference type="Proteomes" id="UP000228533">
    <property type="component" value="Unassembled WGS sequence"/>
</dbReference>
<evidence type="ECO:0000259" key="1">
    <source>
        <dbReference type="Pfam" id="PF00483"/>
    </source>
</evidence>
<dbReference type="Gene3D" id="3.90.550.10">
    <property type="entry name" value="Spore Coat Polysaccharide Biosynthesis Protein SpsA, Chain A"/>
    <property type="match status" value="1"/>
</dbReference>
<dbReference type="SUPFAM" id="SSF53448">
    <property type="entry name" value="Nucleotide-diphospho-sugar transferases"/>
    <property type="match status" value="1"/>
</dbReference>
<reference evidence="3" key="1">
    <citation type="submission" date="2017-09" db="EMBL/GenBank/DDBJ databases">
        <title>Depth-based differentiation of microbial function through sediment-hosted aquifers and enrichment of novel symbionts in the deep terrestrial subsurface.</title>
        <authorList>
            <person name="Probst A.J."/>
            <person name="Ladd B."/>
            <person name="Jarett J.K."/>
            <person name="Geller-Mcgrath D.E."/>
            <person name="Sieber C.M.K."/>
            <person name="Emerson J.B."/>
            <person name="Anantharaman K."/>
            <person name="Thomas B.C."/>
            <person name="Malmstrom R."/>
            <person name="Stieglmeier M."/>
            <person name="Klingl A."/>
            <person name="Woyke T."/>
            <person name="Ryan C.M."/>
            <person name="Banfield J.F."/>
        </authorList>
    </citation>
    <scope>NUCLEOTIDE SEQUENCE [LARGE SCALE GENOMIC DNA]</scope>
</reference>
<dbReference type="EMBL" id="PFAM01000016">
    <property type="protein sequence ID" value="PIT95988.1"/>
    <property type="molecule type" value="Genomic_DNA"/>
</dbReference>
<comment type="caution">
    <text evidence="2">The sequence shown here is derived from an EMBL/GenBank/DDBJ whole genome shotgun (WGS) entry which is preliminary data.</text>
</comment>
<dbReference type="InterPro" id="IPR029044">
    <property type="entry name" value="Nucleotide-diphossugar_trans"/>
</dbReference>
<name>A0A2M6WT80_9BACT</name>
<protein>
    <recommendedName>
        <fullName evidence="1">Nucleotidyl transferase domain-containing protein</fullName>
    </recommendedName>
</protein>
<gene>
    <name evidence="2" type="ORF">COT94_02980</name>
</gene>
<evidence type="ECO:0000313" key="2">
    <source>
        <dbReference type="EMBL" id="PIT95988.1"/>
    </source>
</evidence>
<dbReference type="InterPro" id="IPR005835">
    <property type="entry name" value="NTP_transferase_dom"/>
</dbReference>
<dbReference type="GO" id="GO:0004475">
    <property type="term" value="F:mannose-1-phosphate guanylyltransferase (GTP) activity"/>
    <property type="evidence" value="ECO:0007669"/>
    <property type="project" value="TreeGrafter"/>
</dbReference>
<dbReference type="InterPro" id="IPR051161">
    <property type="entry name" value="Mannose-6P_isomerase_type2"/>
</dbReference>
<dbReference type="PANTHER" id="PTHR46390:SF1">
    <property type="entry name" value="MANNOSE-1-PHOSPHATE GUANYLYLTRANSFERASE"/>
    <property type="match status" value="1"/>
</dbReference>
<organism evidence="2 3">
    <name type="scientific">Candidatus Falkowbacteria bacterium CG10_big_fil_rev_8_21_14_0_10_37_14</name>
    <dbReference type="NCBI Taxonomy" id="1974561"/>
    <lineage>
        <taxon>Bacteria</taxon>
        <taxon>Candidatus Falkowiibacteriota</taxon>
    </lineage>
</organism>
<dbReference type="PANTHER" id="PTHR46390">
    <property type="entry name" value="MANNOSE-1-PHOSPHATE GUANYLYLTRANSFERASE"/>
    <property type="match status" value="1"/>
</dbReference>
<dbReference type="AlphaFoldDB" id="A0A2M6WT80"/>
<evidence type="ECO:0000313" key="3">
    <source>
        <dbReference type="Proteomes" id="UP000228533"/>
    </source>
</evidence>
<sequence>MKIVIRAGGVGVRLWPLSRQAEPKQFHALTGDLTMLRNTFDRSLVAVPKVTDIYISVASAHLDKARTQVPELPLSNFIVETDVRNTGPAMCLEVAYLSSILEADEVIASLPSDDYISDNHFFAELLKLSAEFINKNPDYILTPAVRPTYLDTGYSYMKIGEQLLASGKEAIYNVAAVAEKPSREYCQELIDSGEYYCHTGMYLWRLGAIKDLFEQFQPAMFSACSEAVSLMKSGTDLELIKASYQLTEKLSIESAITGQAPYLAMSVSSAFSWSDLGKWHIIKRILSQVGENLIKGRVLAHNSSDNLIYNTVEKKVIITNDVKGLVIVDTPDALYISSAEASAEVKQCLEEIKAKGWTEYL</sequence>
<dbReference type="GO" id="GO:0009298">
    <property type="term" value="P:GDP-mannose biosynthetic process"/>
    <property type="evidence" value="ECO:0007669"/>
    <property type="project" value="TreeGrafter"/>
</dbReference>